<proteinExistence type="predicted"/>
<dbReference type="PANTHER" id="PTHR41287:SF1">
    <property type="entry name" value="PROTEIN YMFN"/>
    <property type="match status" value="1"/>
</dbReference>
<dbReference type="InterPro" id="IPR046462">
    <property type="entry name" value="TerL_nuclease"/>
</dbReference>
<comment type="caution">
    <text evidence="2">The sequence shown here is derived from an EMBL/GenBank/DDBJ whole genome shotgun (WGS) entry which is preliminary data.</text>
</comment>
<feature type="non-terminal residue" evidence="2">
    <location>
        <position position="257"/>
    </location>
</feature>
<evidence type="ECO:0000313" key="2">
    <source>
        <dbReference type="EMBL" id="GAG20476.1"/>
    </source>
</evidence>
<dbReference type="GO" id="GO:0004519">
    <property type="term" value="F:endonuclease activity"/>
    <property type="evidence" value="ECO:0007669"/>
    <property type="project" value="InterPro"/>
</dbReference>
<feature type="non-terminal residue" evidence="2">
    <location>
        <position position="1"/>
    </location>
</feature>
<accession>X0X691</accession>
<dbReference type="AlphaFoldDB" id="X0X691"/>
<sequence length="257" mass="28877">YELDEGDDWKDETVWAKANPNLGVSVYMHGMREACRKALEQPSAQPNFQCKRLNRWVNVAGRFLSIEDWADCAGIRSPDEIESRAEGRRIWAGLDLSKTNDLTALVALVEPEDEGGSWDLFCRFWCPGDDLSERAARTGLPFVQWAEEGWLLPTAGAVVDYKLVRDEILSIADHSPLVSLGHDPTYARYLVEDLLGEGIECHEVRQGWKTISPAMMDLERWVLSRKLAHGGNPILRWMASNLQAKTDAAGNIMPVKP</sequence>
<protein>
    <recommendedName>
        <fullName evidence="1">Terminase large subunit-like endonuclease domain-containing protein</fullName>
    </recommendedName>
</protein>
<reference evidence="2" key="1">
    <citation type="journal article" date="2014" name="Front. Microbiol.">
        <title>High frequency of phylogenetically diverse reductive dehalogenase-homologous genes in deep subseafloor sedimentary metagenomes.</title>
        <authorList>
            <person name="Kawai M."/>
            <person name="Futagami T."/>
            <person name="Toyoda A."/>
            <person name="Takaki Y."/>
            <person name="Nishi S."/>
            <person name="Hori S."/>
            <person name="Arai W."/>
            <person name="Tsubouchi T."/>
            <person name="Morono Y."/>
            <person name="Uchiyama I."/>
            <person name="Ito T."/>
            <person name="Fujiyama A."/>
            <person name="Inagaki F."/>
            <person name="Takami H."/>
        </authorList>
    </citation>
    <scope>NUCLEOTIDE SEQUENCE</scope>
    <source>
        <strain evidence="2">Expedition CK06-06</strain>
    </source>
</reference>
<feature type="domain" description="Terminase large subunit-like endonuclease" evidence="1">
    <location>
        <begin position="1"/>
        <end position="256"/>
    </location>
</feature>
<gene>
    <name evidence="2" type="ORF">S01H1_56685</name>
</gene>
<dbReference type="Pfam" id="PF20441">
    <property type="entry name" value="TerL_nuclease"/>
    <property type="match status" value="1"/>
</dbReference>
<name>X0X691_9ZZZZ</name>
<dbReference type="EMBL" id="BARS01036923">
    <property type="protein sequence ID" value="GAG20476.1"/>
    <property type="molecule type" value="Genomic_DNA"/>
</dbReference>
<organism evidence="2">
    <name type="scientific">marine sediment metagenome</name>
    <dbReference type="NCBI Taxonomy" id="412755"/>
    <lineage>
        <taxon>unclassified sequences</taxon>
        <taxon>metagenomes</taxon>
        <taxon>ecological metagenomes</taxon>
    </lineage>
</organism>
<dbReference type="PANTHER" id="PTHR41287">
    <property type="match status" value="1"/>
</dbReference>
<evidence type="ECO:0000259" key="1">
    <source>
        <dbReference type="Pfam" id="PF20441"/>
    </source>
</evidence>
<dbReference type="InterPro" id="IPR005021">
    <property type="entry name" value="Terminase_largesu-like"/>
</dbReference>